<keyword evidence="1" id="KW-1133">Transmembrane helix</keyword>
<accession>A0A501X9D0</accession>
<keyword evidence="1" id="KW-0812">Transmembrane</keyword>
<keyword evidence="1" id="KW-0472">Membrane</keyword>
<dbReference type="OrthoDB" id="9783963at2"/>
<protein>
    <submittedName>
        <fullName evidence="2">Uncharacterized protein</fullName>
    </submittedName>
</protein>
<feature type="transmembrane region" description="Helical" evidence="1">
    <location>
        <begin position="9"/>
        <end position="32"/>
    </location>
</feature>
<proteinExistence type="predicted"/>
<keyword evidence="3" id="KW-1185">Reference proteome</keyword>
<dbReference type="AlphaFoldDB" id="A0A501X9D0"/>
<gene>
    <name evidence="2" type="ORF">FJO69_02545</name>
</gene>
<organism evidence="2 3">
    <name type="scientific">[Mycoplasma] falconis</name>
    <dbReference type="NCBI Taxonomy" id="92403"/>
    <lineage>
        <taxon>Bacteria</taxon>
        <taxon>Bacillati</taxon>
        <taxon>Mycoplasmatota</taxon>
        <taxon>Mycoplasmoidales</taxon>
        <taxon>Metamycoplasmataceae</taxon>
        <taxon>Metamycoplasma</taxon>
    </lineage>
</organism>
<dbReference type="RefSeq" id="WP_140781495.1">
    <property type="nucleotide sequence ID" value="NZ_VFSS01000010.1"/>
</dbReference>
<dbReference type="EMBL" id="VFSS01000010">
    <property type="protein sequence ID" value="TPE56967.1"/>
    <property type="molecule type" value="Genomic_DNA"/>
</dbReference>
<comment type="caution">
    <text evidence="2">The sequence shown here is derived from an EMBL/GenBank/DDBJ whole genome shotgun (WGS) entry which is preliminary data.</text>
</comment>
<evidence type="ECO:0000256" key="1">
    <source>
        <dbReference type="SAM" id="Phobius"/>
    </source>
</evidence>
<evidence type="ECO:0000313" key="2">
    <source>
        <dbReference type="EMBL" id="TPE56967.1"/>
    </source>
</evidence>
<sequence>MAKIEKKPAIILGGAGAIVGAVALGFGIGFGLHETPSSTTKQIVNNTDELFKSLKLSSIEDQAKKQAFVEALQTWLKSTKEVKDEEKNETSTVEIGTLVDIKNTSDLIASTYQDLVAQKDVIQAISAYGMVKEKLSQVEFDVLAAVLSNQAQGENALAKIKSVLTAAYIDTAIKGNGQEGESKVEGLVDVLPLLKDNEGIKGGFEAIFDSLESNEKTSGIAKINEVVEALKLYTFGEEKTPSAYDTLVTSLKALNFEELLKNGYNATYQEVQKPFLDFFANMKLVITNSQTLNEEDKATVSEILNPQLDKIQAIVTTIFENFKNELTELTKVIATL</sequence>
<evidence type="ECO:0000313" key="3">
    <source>
        <dbReference type="Proteomes" id="UP000319776"/>
    </source>
</evidence>
<dbReference type="Proteomes" id="UP000319776">
    <property type="component" value="Unassembled WGS sequence"/>
</dbReference>
<reference evidence="2 3" key="1">
    <citation type="submission" date="2019-06" db="EMBL/GenBank/DDBJ databases">
        <title>Mycoplasma falconis type strain whole genome sequence.</title>
        <authorList>
            <person name="Spergser J."/>
        </authorList>
    </citation>
    <scope>NUCLEOTIDE SEQUENCE [LARGE SCALE GENOMIC DNA]</scope>
    <source>
        <strain evidence="2 3">ATCC 51372</strain>
    </source>
</reference>
<name>A0A501X9D0_9BACT</name>